<dbReference type="AlphaFoldDB" id="B4SF42"/>
<dbReference type="eggNOG" id="ENOG5032YDN">
    <property type="taxonomic scope" value="Bacteria"/>
</dbReference>
<dbReference type="EMBL" id="CP001110">
    <property type="protein sequence ID" value="ACF43189.1"/>
    <property type="molecule type" value="Genomic_DNA"/>
</dbReference>
<sequence length="85" mass="10076">MPELSRFLGIIITMLYNDHSPPHFHAQYGDYKVIVEILSGIVDGRFPKRALHSLMEWYEIYKDNLLEDWNLAERHEPLNKIPPLE</sequence>
<dbReference type="Pfam" id="PF13711">
    <property type="entry name" value="DUF4160"/>
    <property type="match status" value="1"/>
</dbReference>
<dbReference type="Proteomes" id="UP000002724">
    <property type="component" value="Chromosome"/>
</dbReference>
<evidence type="ECO:0000313" key="2">
    <source>
        <dbReference type="Proteomes" id="UP000002724"/>
    </source>
</evidence>
<dbReference type="HOGENOM" id="CLU_162083_0_0_10"/>
<dbReference type="KEGG" id="pph:Ppha_0902"/>
<dbReference type="RefSeq" id="WP_012507684.1">
    <property type="nucleotide sequence ID" value="NC_011060.1"/>
</dbReference>
<reference evidence="1 2" key="1">
    <citation type="submission" date="2008-06" db="EMBL/GenBank/DDBJ databases">
        <title>Complete sequence of Pelodictyon phaeoclathratiforme BU-1.</title>
        <authorList>
            <consortium name="US DOE Joint Genome Institute"/>
            <person name="Lucas S."/>
            <person name="Copeland A."/>
            <person name="Lapidus A."/>
            <person name="Glavina del Rio T."/>
            <person name="Dalin E."/>
            <person name="Tice H."/>
            <person name="Bruce D."/>
            <person name="Goodwin L."/>
            <person name="Pitluck S."/>
            <person name="Schmutz J."/>
            <person name="Larimer F."/>
            <person name="Land M."/>
            <person name="Hauser L."/>
            <person name="Kyrpides N."/>
            <person name="Mikhailova N."/>
            <person name="Liu Z."/>
            <person name="Li T."/>
            <person name="Zhao F."/>
            <person name="Overmann J."/>
            <person name="Bryant D.A."/>
            <person name="Richardson P."/>
        </authorList>
    </citation>
    <scope>NUCLEOTIDE SEQUENCE [LARGE SCALE GENOMIC DNA]</scope>
    <source>
        <strain evidence="2">DSM 5477 / BU-1</strain>
    </source>
</reference>
<evidence type="ECO:0000313" key="1">
    <source>
        <dbReference type="EMBL" id="ACF43189.1"/>
    </source>
</evidence>
<dbReference type="OrthoDB" id="122670at2"/>
<organism evidence="1 2">
    <name type="scientific">Pelodictyon phaeoclathratiforme (strain DSM 5477 / BU-1)</name>
    <dbReference type="NCBI Taxonomy" id="324925"/>
    <lineage>
        <taxon>Bacteria</taxon>
        <taxon>Pseudomonadati</taxon>
        <taxon>Chlorobiota</taxon>
        <taxon>Chlorobiia</taxon>
        <taxon>Chlorobiales</taxon>
        <taxon>Chlorobiaceae</taxon>
        <taxon>Chlorobium/Pelodictyon group</taxon>
        <taxon>Pelodictyon</taxon>
    </lineage>
</organism>
<name>B4SF42_PELPB</name>
<evidence type="ECO:0008006" key="3">
    <source>
        <dbReference type="Google" id="ProtNLM"/>
    </source>
</evidence>
<keyword evidence="2" id="KW-1185">Reference proteome</keyword>
<accession>B4SF42</accession>
<dbReference type="InterPro" id="IPR025427">
    <property type="entry name" value="DUF4160"/>
</dbReference>
<proteinExistence type="predicted"/>
<protein>
    <recommendedName>
        <fullName evidence="3">Transcriptional regulator</fullName>
    </recommendedName>
</protein>
<gene>
    <name evidence="1" type="ordered locus">Ppha_0902</name>
</gene>
<dbReference type="STRING" id="324925.Ppha_0902"/>